<dbReference type="InterPro" id="IPR035906">
    <property type="entry name" value="MetI-like_sf"/>
</dbReference>
<keyword evidence="4 7" id="KW-0812">Transmembrane</keyword>
<dbReference type="RefSeq" id="WP_160891649.1">
    <property type="nucleotide sequence ID" value="NZ_WUMU01000003.1"/>
</dbReference>
<evidence type="ECO:0000256" key="3">
    <source>
        <dbReference type="ARBA" id="ARBA00022475"/>
    </source>
</evidence>
<feature type="transmembrane region" description="Helical" evidence="7">
    <location>
        <begin position="230"/>
        <end position="251"/>
    </location>
</feature>
<evidence type="ECO:0000313" key="9">
    <source>
        <dbReference type="EMBL" id="MXN16873.1"/>
    </source>
</evidence>
<keyword evidence="3" id="KW-1003">Cell membrane</keyword>
<comment type="caution">
    <text evidence="9">The sequence shown here is derived from an EMBL/GenBank/DDBJ whole genome shotgun (WGS) entry which is preliminary data.</text>
</comment>
<keyword evidence="5 7" id="KW-1133">Transmembrane helix</keyword>
<evidence type="ECO:0000256" key="2">
    <source>
        <dbReference type="ARBA" id="ARBA00022448"/>
    </source>
</evidence>
<keyword evidence="10" id="KW-1185">Reference proteome</keyword>
<dbReference type="Pfam" id="PF19300">
    <property type="entry name" value="BPD_transp_1_N"/>
    <property type="match status" value="1"/>
</dbReference>
<dbReference type="CDD" id="cd06261">
    <property type="entry name" value="TM_PBP2"/>
    <property type="match status" value="1"/>
</dbReference>
<evidence type="ECO:0000259" key="8">
    <source>
        <dbReference type="PROSITE" id="PS50928"/>
    </source>
</evidence>
<dbReference type="EMBL" id="WUMU01000003">
    <property type="protein sequence ID" value="MXN16873.1"/>
    <property type="molecule type" value="Genomic_DNA"/>
</dbReference>
<dbReference type="Proteomes" id="UP000477911">
    <property type="component" value="Unassembled WGS sequence"/>
</dbReference>
<dbReference type="PROSITE" id="PS50928">
    <property type="entry name" value="ABC_TM1"/>
    <property type="match status" value="1"/>
</dbReference>
<dbReference type="PANTHER" id="PTHR43163:SF6">
    <property type="entry name" value="DIPEPTIDE TRANSPORT SYSTEM PERMEASE PROTEIN DPPB-RELATED"/>
    <property type="match status" value="1"/>
</dbReference>
<dbReference type="GO" id="GO:0005886">
    <property type="term" value="C:plasma membrane"/>
    <property type="evidence" value="ECO:0007669"/>
    <property type="project" value="UniProtKB-SubCell"/>
</dbReference>
<name>A0A6L7G2S0_9RHOB</name>
<feature type="transmembrane region" description="Helical" evidence="7">
    <location>
        <begin position="271"/>
        <end position="295"/>
    </location>
</feature>
<feature type="transmembrane region" description="Helical" evidence="7">
    <location>
        <begin position="100"/>
        <end position="121"/>
    </location>
</feature>
<dbReference type="InterPro" id="IPR000515">
    <property type="entry name" value="MetI-like"/>
</dbReference>
<feature type="domain" description="ABC transmembrane type-1" evidence="8">
    <location>
        <begin position="94"/>
        <end position="295"/>
    </location>
</feature>
<evidence type="ECO:0000256" key="6">
    <source>
        <dbReference type="ARBA" id="ARBA00023136"/>
    </source>
</evidence>
<dbReference type="AlphaFoldDB" id="A0A6L7G2S0"/>
<dbReference type="Pfam" id="PF00528">
    <property type="entry name" value="BPD_transp_1"/>
    <property type="match status" value="1"/>
</dbReference>
<reference evidence="9 10" key="1">
    <citation type="submission" date="2019-12" db="EMBL/GenBank/DDBJ databases">
        <authorList>
            <person name="Li M."/>
        </authorList>
    </citation>
    <scope>NUCLEOTIDE SEQUENCE [LARGE SCALE GENOMIC DNA]</scope>
    <source>
        <strain evidence="9 10">GBMRC 2024</strain>
    </source>
</reference>
<feature type="transmembrane region" description="Helical" evidence="7">
    <location>
        <begin position="133"/>
        <end position="156"/>
    </location>
</feature>
<protein>
    <submittedName>
        <fullName evidence="9">ABC transporter permease subunit</fullName>
    </submittedName>
</protein>
<dbReference type="SUPFAM" id="SSF161098">
    <property type="entry name" value="MetI-like"/>
    <property type="match status" value="1"/>
</dbReference>
<dbReference type="GO" id="GO:0071916">
    <property type="term" value="F:dipeptide transmembrane transporter activity"/>
    <property type="evidence" value="ECO:0007669"/>
    <property type="project" value="TreeGrafter"/>
</dbReference>
<organism evidence="9 10">
    <name type="scientific">Pseudooceanicola albus</name>
    <dbReference type="NCBI Taxonomy" id="2692189"/>
    <lineage>
        <taxon>Bacteria</taxon>
        <taxon>Pseudomonadati</taxon>
        <taxon>Pseudomonadota</taxon>
        <taxon>Alphaproteobacteria</taxon>
        <taxon>Rhodobacterales</taxon>
        <taxon>Paracoccaceae</taxon>
        <taxon>Pseudooceanicola</taxon>
    </lineage>
</organism>
<evidence type="ECO:0000256" key="1">
    <source>
        <dbReference type="ARBA" id="ARBA00004651"/>
    </source>
</evidence>
<dbReference type="Gene3D" id="1.10.3720.10">
    <property type="entry name" value="MetI-like"/>
    <property type="match status" value="1"/>
</dbReference>
<accession>A0A6L7G2S0</accession>
<comment type="subcellular location">
    <subcellularLocation>
        <location evidence="1 7">Cell membrane</location>
        <topology evidence="1 7">Multi-pass membrane protein</topology>
    </subcellularLocation>
</comment>
<evidence type="ECO:0000256" key="5">
    <source>
        <dbReference type="ARBA" id="ARBA00022989"/>
    </source>
</evidence>
<evidence type="ECO:0000313" key="10">
    <source>
        <dbReference type="Proteomes" id="UP000477911"/>
    </source>
</evidence>
<dbReference type="PANTHER" id="PTHR43163">
    <property type="entry name" value="DIPEPTIDE TRANSPORT SYSTEM PERMEASE PROTEIN DPPB-RELATED"/>
    <property type="match status" value="1"/>
</dbReference>
<gene>
    <name evidence="9" type="ORF">GR170_03430</name>
</gene>
<feature type="transmembrane region" description="Helical" evidence="7">
    <location>
        <begin position="168"/>
        <end position="188"/>
    </location>
</feature>
<evidence type="ECO:0000256" key="4">
    <source>
        <dbReference type="ARBA" id="ARBA00022692"/>
    </source>
</evidence>
<keyword evidence="6 7" id="KW-0472">Membrane</keyword>
<keyword evidence="2 7" id="KW-0813">Transport</keyword>
<evidence type="ECO:0000256" key="7">
    <source>
        <dbReference type="RuleBase" id="RU363032"/>
    </source>
</evidence>
<comment type="similarity">
    <text evidence="7">Belongs to the binding-protein-dependent transport system permease family.</text>
</comment>
<proteinExistence type="inferred from homology"/>
<sequence length="307" mass="32999">MTRFLIRRLLRAVLTILIVVVAAFVALRTTSDPAMVILGPDAPPDALAAFRKAWGLDQPLVIQFASYAWQILHGEFGKSMLDGADVLQKVTARVGVTLEIMVPALILGVVFGVALGTLAALNRGRWLDRLMMFGAVAGFSVPGFVLGLVLVLIFAVNLHWLPSGGNDSWTSALLPVFTLAVGWAAILARFTRSAMIEVLDQPYIRTGSAKGLLWHEVVLRHALPNASIPVVTMVGFMVGGLLAGAVVTESVFSWPGLGQLIVTSVTSRDVSVVQCVLVLVATTMVVSNMLVDLLYTWLDPRMKEAQA</sequence>
<feature type="transmembrane region" description="Helical" evidence="7">
    <location>
        <begin position="9"/>
        <end position="27"/>
    </location>
</feature>
<dbReference type="InterPro" id="IPR045621">
    <property type="entry name" value="BPD_transp_1_N"/>
</dbReference>